<dbReference type="FunFam" id="1.20.120.790:FF:000001">
    <property type="entry name" value="Heat shock protein 90 alpha"/>
    <property type="match status" value="1"/>
</dbReference>
<feature type="binding site" evidence="8">
    <location>
        <position position="81"/>
    </location>
    <ligand>
        <name>ATP</name>
        <dbReference type="ChEBI" id="CHEBI:30616"/>
    </ligand>
</feature>
<evidence type="ECO:0000313" key="12">
    <source>
        <dbReference type="Proteomes" id="UP000324705"/>
    </source>
</evidence>
<dbReference type="InterPro" id="IPR036890">
    <property type="entry name" value="HATPase_C_sf"/>
</dbReference>
<dbReference type="SUPFAM" id="SSF55874">
    <property type="entry name" value="ATPase domain of HSP90 chaperone/DNA topoisomerase II/histidine kinase"/>
    <property type="match status" value="1"/>
</dbReference>
<proteinExistence type="inferred from homology"/>
<dbReference type="PRINTS" id="PR00775">
    <property type="entry name" value="HEATSHOCK90"/>
</dbReference>
<comment type="subcellular location">
    <subcellularLocation>
        <location evidence="1">Cytoplasm</location>
    </subcellularLocation>
</comment>
<evidence type="ECO:0000256" key="2">
    <source>
        <dbReference type="ARBA" id="ARBA00008239"/>
    </source>
</evidence>
<dbReference type="NCBIfam" id="NF003555">
    <property type="entry name" value="PRK05218.1"/>
    <property type="match status" value="1"/>
</dbReference>
<keyword evidence="4 8" id="KW-0547">Nucleotide-binding</keyword>
<dbReference type="PANTHER" id="PTHR11528">
    <property type="entry name" value="HEAT SHOCK PROTEIN 90 FAMILY MEMBER"/>
    <property type="match status" value="1"/>
</dbReference>
<feature type="binding site" evidence="8">
    <location>
        <position position="316"/>
    </location>
    <ligand>
        <name>ATP</name>
        <dbReference type="ChEBI" id="CHEBI:30616"/>
    </ligand>
</feature>
<dbReference type="GO" id="GO:0051082">
    <property type="term" value="F:unfolded protein binding"/>
    <property type="evidence" value="ECO:0007669"/>
    <property type="project" value="InterPro"/>
</dbReference>
<evidence type="ECO:0000256" key="5">
    <source>
        <dbReference type="ARBA" id="ARBA00022840"/>
    </source>
</evidence>
<name>A0A9R0ZY67_TRITD</name>
<keyword evidence="7" id="KW-0143">Chaperone</keyword>
<organism evidence="11 12">
    <name type="scientific">Triticum turgidum subsp. durum</name>
    <name type="common">Durum wheat</name>
    <name type="synonym">Triticum durum</name>
    <dbReference type="NCBI Taxonomy" id="4567"/>
    <lineage>
        <taxon>Eukaryota</taxon>
        <taxon>Viridiplantae</taxon>
        <taxon>Streptophyta</taxon>
        <taxon>Embryophyta</taxon>
        <taxon>Tracheophyta</taxon>
        <taxon>Spermatophyta</taxon>
        <taxon>Magnoliopsida</taxon>
        <taxon>Liliopsida</taxon>
        <taxon>Poales</taxon>
        <taxon>Poaceae</taxon>
        <taxon>BOP clade</taxon>
        <taxon>Pooideae</taxon>
        <taxon>Triticodae</taxon>
        <taxon>Triticeae</taxon>
        <taxon>Triticinae</taxon>
        <taxon>Triticum</taxon>
    </lineage>
</organism>
<dbReference type="SUPFAM" id="SSF110942">
    <property type="entry name" value="HSP90 C-terminal domain"/>
    <property type="match status" value="1"/>
</dbReference>
<dbReference type="PROSITE" id="PS00298">
    <property type="entry name" value="HSP90"/>
    <property type="match status" value="1"/>
</dbReference>
<reference evidence="11 12" key="1">
    <citation type="submission" date="2017-09" db="EMBL/GenBank/DDBJ databases">
        <authorList>
            <consortium name="International Durum Wheat Genome Sequencing Consortium (IDWGSC)"/>
            <person name="Milanesi L."/>
        </authorList>
    </citation>
    <scope>NUCLEOTIDE SEQUENCE [LARGE SCALE GENOMIC DNA]</scope>
    <source>
        <strain evidence="12">cv. Svevo</strain>
    </source>
</reference>
<evidence type="ECO:0000256" key="3">
    <source>
        <dbReference type="ARBA" id="ARBA00022490"/>
    </source>
</evidence>
<gene>
    <name evidence="11" type="ORF">TRITD_7Bv1G071080</name>
</gene>
<dbReference type="InterPro" id="IPR019805">
    <property type="entry name" value="Heat_shock_protein_90_CS"/>
</dbReference>
<feature type="binding site" evidence="8">
    <location>
        <position position="94"/>
    </location>
    <ligand>
        <name>ATP</name>
        <dbReference type="ChEBI" id="CHEBI:30616"/>
    </ligand>
</feature>
<evidence type="ECO:0000259" key="10">
    <source>
        <dbReference type="SMART" id="SM00387"/>
    </source>
</evidence>
<evidence type="ECO:0000256" key="9">
    <source>
        <dbReference type="SAM" id="MobiDB-lite"/>
    </source>
</evidence>
<dbReference type="FunFam" id="3.30.230.80:FF:000001">
    <property type="entry name" value="Heat shock protein 90 alpha"/>
    <property type="match status" value="1"/>
</dbReference>
<keyword evidence="3" id="KW-0963">Cytoplasm</keyword>
<dbReference type="CDD" id="cd16927">
    <property type="entry name" value="HATPase_Hsp90-like"/>
    <property type="match status" value="1"/>
</dbReference>
<dbReference type="Gene3D" id="1.20.120.790">
    <property type="entry name" value="Heat shock protein 90, C-terminal domain"/>
    <property type="match status" value="1"/>
</dbReference>
<feature type="compositionally biased region" description="Basic and acidic residues" evidence="9">
    <location>
        <begin position="171"/>
        <end position="180"/>
    </location>
</feature>
<keyword evidence="12" id="KW-1185">Reference proteome</keyword>
<evidence type="ECO:0000256" key="4">
    <source>
        <dbReference type="ARBA" id="ARBA00022741"/>
    </source>
</evidence>
<feature type="binding site" evidence="8">
    <location>
        <begin position="121"/>
        <end position="126"/>
    </location>
    <ligand>
        <name>ATP</name>
        <dbReference type="ChEBI" id="CHEBI:30616"/>
    </ligand>
</feature>
<dbReference type="SMART" id="SM00387">
    <property type="entry name" value="HATPase_c"/>
    <property type="match status" value="1"/>
</dbReference>
<dbReference type="HAMAP" id="MF_00505">
    <property type="entry name" value="HSP90"/>
    <property type="match status" value="1"/>
</dbReference>
<dbReference type="Gene3D" id="3.30.230.80">
    <property type="match status" value="1"/>
</dbReference>
<comment type="similarity">
    <text evidence="2">Belongs to the heat shock protein 90 family.</text>
</comment>
<keyword evidence="6" id="KW-0346">Stress response</keyword>
<feature type="binding site" evidence="8">
    <location>
        <position position="35"/>
    </location>
    <ligand>
        <name>ATP</name>
        <dbReference type="ChEBI" id="CHEBI:30616"/>
    </ligand>
</feature>
<feature type="binding site" evidence="8">
    <location>
        <position position="86"/>
    </location>
    <ligand>
        <name>ATP</name>
        <dbReference type="ChEBI" id="CHEBI:30616"/>
    </ligand>
</feature>
<dbReference type="AlphaFoldDB" id="A0A9R0ZY67"/>
<feature type="binding site" evidence="8">
    <location>
        <begin position="101"/>
        <end position="102"/>
    </location>
    <ligand>
        <name>ATP</name>
        <dbReference type="ChEBI" id="CHEBI:30616"/>
    </ligand>
</feature>
<sequence length="643" mass="73876">MASETETFAFQAEINQLLSLIINTFYSNKEIFLRELISNASDALDKIRFESLTDKSKLDAQPELFIRIIPDKATNTLTLIDSGIGMTKSDLVNNLGTIARSGTKDFMEALAAGADVSMIGQFGVGFYSAYLVAERVIVTSKHNDDEHYPISLWTEKTTEKEISDDEDEDEKKDTEEGKVEEIDEEKEEKEKKKKKIKEVSHEWNLINKQKPIWMRKPEEITKDEYAAFYKSLTNDWEEHLAVKHFSVEGQLEFKAVLFVPKRAPFDLFDTRKKLNNIKLYVRRVFIMDNCEELIPEWLSFVKGIVDSEDLPLNISRETLQQNKILKVIRKNLVKKCIELFFEIAENKEDYNKFYEAFSKNLKLGVHEDSTNRTKLAELLRYHSTKSGDELTSLKDYVTRMKEGQNDIYYITGESKKAVENSPFLEKLKKKGYEVLYMVDAIDEYSIGQLKEFEGKKLVSATKEGLKLDDSEEEKKRKEELKEKFEGLCKVIKEVLGDRVEKVIVSDRVVDSPCCLVTGEYGWTANMERIMKAQALRDTSMGGYMSSKKTMEINPENAIMEELRKRADADKNDKSVKDLVMLLFETSLLTSGFSLDDPNTFGTRIHRMLKLGLSIDEDEEAAEADTDMPPLEEDAGESKMEEVD</sequence>
<dbReference type="Gene3D" id="3.30.565.10">
    <property type="entry name" value="Histidine kinase-like ATPase, C-terminal domain"/>
    <property type="match status" value="1"/>
</dbReference>
<dbReference type="InterPro" id="IPR003594">
    <property type="entry name" value="HATPase_dom"/>
</dbReference>
<dbReference type="Gene3D" id="3.40.50.11260">
    <property type="match status" value="1"/>
</dbReference>
<feature type="binding site" evidence="8">
    <location>
        <position position="39"/>
    </location>
    <ligand>
        <name>ATP</name>
        <dbReference type="ChEBI" id="CHEBI:30616"/>
    </ligand>
</feature>
<keyword evidence="5 8" id="KW-0067">ATP-binding</keyword>
<evidence type="ECO:0000313" key="11">
    <source>
        <dbReference type="EMBL" id="VAI86241.1"/>
    </source>
</evidence>
<dbReference type="FunFam" id="3.40.50.11260:FF:000001">
    <property type="entry name" value="Heat shock protein 90 alpha"/>
    <property type="match status" value="1"/>
</dbReference>
<accession>A0A9R0ZY67</accession>
<dbReference type="GO" id="GO:0140662">
    <property type="term" value="F:ATP-dependent protein folding chaperone"/>
    <property type="evidence" value="ECO:0007669"/>
    <property type="project" value="InterPro"/>
</dbReference>
<feature type="region of interest" description="Disordered" evidence="9">
    <location>
        <begin position="615"/>
        <end position="643"/>
    </location>
</feature>
<dbReference type="GO" id="GO:0005737">
    <property type="term" value="C:cytoplasm"/>
    <property type="evidence" value="ECO:0007669"/>
    <property type="project" value="UniProtKB-SubCell"/>
</dbReference>
<dbReference type="GO" id="GO:0016887">
    <property type="term" value="F:ATP hydrolysis activity"/>
    <property type="evidence" value="ECO:0007669"/>
    <property type="project" value="InterPro"/>
</dbReference>
<dbReference type="Gramene" id="TRITD7Bv1G071080.7">
    <property type="protein sequence ID" value="TRITD7Bv1G071080.7"/>
    <property type="gene ID" value="TRITD7Bv1G071080"/>
</dbReference>
<evidence type="ECO:0000256" key="1">
    <source>
        <dbReference type="ARBA" id="ARBA00004496"/>
    </source>
</evidence>
<dbReference type="PIRSF" id="PIRSF002583">
    <property type="entry name" value="Hsp90"/>
    <property type="match status" value="1"/>
</dbReference>
<feature type="region of interest" description="Disordered" evidence="9">
    <location>
        <begin position="158"/>
        <end position="193"/>
    </location>
</feature>
<dbReference type="Pfam" id="PF00183">
    <property type="entry name" value="HSP90"/>
    <property type="match status" value="1"/>
</dbReference>
<feature type="compositionally biased region" description="Acidic residues" evidence="9">
    <location>
        <begin position="615"/>
        <end position="634"/>
    </location>
</feature>
<dbReference type="SUPFAM" id="SSF54211">
    <property type="entry name" value="Ribosomal protein S5 domain 2-like"/>
    <property type="match status" value="1"/>
</dbReference>
<evidence type="ECO:0000256" key="6">
    <source>
        <dbReference type="ARBA" id="ARBA00023016"/>
    </source>
</evidence>
<dbReference type="InterPro" id="IPR037196">
    <property type="entry name" value="HSP90_C"/>
</dbReference>
<dbReference type="Proteomes" id="UP000324705">
    <property type="component" value="Chromosome 7B"/>
</dbReference>
<dbReference type="InterPro" id="IPR001404">
    <property type="entry name" value="Hsp90_fam"/>
</dbReference>
<dbReference type="InterPro" id="IPR020568">
    <property type="entry name" value="Ribosomal_Su5_D2-typ_SF"/>
</dbReference>
<dbReference type="InterPro" id="IPR020575">
    <property type="entry name" value="Hsp90_N"/>
</dbReference>
<dbReference type="EMBL" id="LT934124">
    <property type="protein sequence ID" value="VAI86241.1"/>
    <property type="molecule type" value="Genomic_DNA"/>
</dbReference>
<evidence type="ECO:0000256" key="8">
    <source>
        <dbReference type="PIRSR" id="PIRSR002583-1"/>
    </source>
</evidence>
<protein>
    <recommendedName>
        <fullName evidence="10">Histidine kinase/HSP90-like ATPase domain-containing protein</fullName>
    </recommendedName>
</protein>
<evidence type="ECO:0000256" key="7">
    <source>
        <dbReference type="ARBA" id="ARBA00023186"/>
    </source>
</evidence>
<feature type="domain" description="Histidine kinase/HSP90-like ATPase" evidence="10">
    <location>
        <begin position="28"/>
        <end position="168"/>
    </location>
</feature>
<dbReference type="GO" id="GO:0005524">
    <property type="term" value="F:ATP binding"/>
    <property type="evidence" value="ECO:0007669"/>
    <property type="project" value="UniProtKB-KW"/>
</dbReference>
<dbReference type="FunFam" id="3.30.565.10:FF:000357">
    <property type="entry name" value="Heat shock protein HSP 90-beta"/>
    <property type="match status" value="1"/>
</dbReference>